<keyword evidence="1" id="KW-0472">Membrane</keyword>
<evidence type="ECO:0000256" key="1">
    <source>
        <dbReference type="SAM" id="Phobius"/>
    </source>
</evidence>
<proteinExistence type="predicted"/>
<sequence length="137" mass="16814">MLYLIFNSVEPLTLNIYLLIYIMIVMKKKRTIRLKDTRLRRVRTNLRTLLRLMWQSQRRKLHKIFMDTNDKKILEEISSLDHSYLHGPNGCRLCGGREFDLTYNPGDDTWYCERCYKFNQNYYKKHPEEADWRELYP</sequence>
<dbReference type="EMBL" id="LAZR01000753">
    <property type="protein sequence ID" value="KKN58651.1"/>
    <property type="molecule type" value="Genomic_DNA"/>
</dbReference>
<keyword evidence="1" id="KW-0812">Transmembrane</keyword>
<accession>A0A0F9UBL3</accession>
<dbReference type="AlphaFoldDB" id="A0A0F9UBL3"/>
<feature type="transmembrane region" description="Helical" evidence="1">
    <location>
        <begin position="6"/>
        <end position="26"/>
    </location>
</feature>
<name>A0A0F9UBL3_9ZZZZ</name>
<keyword evidence="1" id="KW-1133">Transmembrane helix</keyword>
<comment type="caution">
    <text evidence="2">The sequence shown here is derived from an EMBL/GenBank/DDBJ whole genome shotgun (WGS) entry which is preliminary data.</text>
</comment>
<gene>
    <name evidence="2" type="ORF">LCGC14_0550180</name>
</gene>
<reference evidence="2" key="1">
    <citation type="journal article" date="2015" name="Nature">
        <title>Complex archaea that bridge the gap between prokaryotes and eukaryotes.</title>
        <authorList>
            <person name="Spang A."/>
            <person name="Saw J.H."/>
            <person name="Jorgensen S.L."/>
            <person name="Zaremba-Niedzwiedzka K."/>
            <person name="Martijn J."/>
            <person name="Lind A.E."/>
            <person name="van Eijk R."/>
            <person name="Schleper C."/>
            <person name="Guy L."/>
            <person name="Ettema T.J."/>
        </authorList>
    </citation>
    <scope>NUCLEOTIDE SEQUENCE</scope>
</reference>
<evidence type="ECO:0000313" key="2">
    <source>
        <dbReference type="EMBL" id="KKN58651.1"/>
    </source>
</evidence>
<protein>
    <submittedName>
        <fullName evidence="2">Uncharacterized protein</fullName>
    </submittedName>
</protein>
<organism evidence="2">
    <name type="scientific">marine sediment metagenome</name>
    <dbReference type="NCBI Taxonomy" id="412755"/>
    <lineage>
        <taxon>unclassified sequences</taxon>
        <taxon>metagenomes</taxon>
        <taxon>ecological metagenomes</taxon>
    </lineage>
</organism>